<evidence type="ECO:0000259" key="1">
    <source>
        <dbReference type="Pfam" id="PF01909"/>
    </source>
</evidence>
<sequence length="181" mass="21181">MLDLKSKIAVKILGYYFLNPQAKKYLSELGRILESDVGNLDKKIKELEKDGILASEFSGRQKYYFLNKRYPFLGEIKKIYETSYGLKEKLSASLRNLKELKEAYIFGSYARGDFSAESDIDILLIGSHSSIEAKRLLFELQKHLQREFNIVDFTEKEYARRKKNKDEFIENIFEGKIIKII</sequence>
<dbReference type="SUPFAM" id="SSF81301">
    <property type="entry name" value="Nucleotidyltransferase"/>
    <property type="match status" value="1"/>
</dbReference>
<accession>A0A1G2LX01</accession>
<dbReference type="Proteomes" id="UP000178116">
    <property type="component" value="Unassembled WGS sequence"/>
</dbReference>
<protein>
    <recommendedName>
        <fullName evidence="1">Polymerase nucleotidyl transferase domain-containing protein</fullName>
    </recommendedName>
</protein>
<name>A0A1G2LX01_9BACT</name>
<dbReference type="EMBL" id="MHRA01000003">
    <property type="protein sequence ID" value="OHA16083.1"/>
    <property type="molecule type" value="Genomic_DNA"/>
</dbReference>
<proteinExistence type="predicted"/>
<reference evidence="2 3" key="1">
    <citation type="journal article" date="2016" name="Nat. Commun.">
        <title>Thousands of microbial genomes shed light on interconnected biogeochemical processes in an aquifer system.</title>
        <authorList>
            <person name="Anantharaman K."/>
            <person name="Brown C.T."/>
            <person name="Hug L.A."/>
            <person name="Sharon I."/>
            <person name="Castelle C.J."/>
            <person name="Probst A.J."/>
            <person name="Thomas B.C."/>
            <person name="Singh A."/>
            <person name="Wilkins M.J."/>
            <person name="Karaoz U."/>
            <person name="Brodie E.L."/>
            <person name="Williams K.H."/>
            <person name="Hubbard S.S."/>
            <person name="Banfield J.F."/>
        </authorList>
    </citation>
    <scope>NUCLEOTIDE SEQUENCE [LARGE SCALE GENOMIC DNA]</scope>
</reference>
<dbReference type="PANTHER" id="PTHR43449:SF1">
    <property type="entry name" value="POLYMERASE BETA NUCLEOTIDYLTRANSFERASE DOMAIN-CONTAINING PROTEIN"/>
    <property type="match status" value="1"/>
</dbReference>
<dbReference type="InterPro" id="IPR002934">
    <property type="entry name" value="Polymerase_NTP_transf_dom"/>
</dbReference>
<comment type="caution">
    <text evidence="2">The sequence shown here is derived from an EMBL/GenBank/DDBJ whole genome shotgun (WGS) entry which is preliminary data.</text>
</comment>
<organism evidence="2 3">
    <name type="scientific">Candidatus Tagabacteria bacterium RIFCSPLOWO2_01_FULL_42_9</name>
    <dbReference type="NCBI Taxonomy" id="1802296"/>
    <lineage>
        <taxon>Bacteria</taxon>
        <taxon>Candidatus Tagaibacteriota</taxon>
    </lineage>
</organism>
<dbReference type="InterPro" id="IPR043519">
    <property type="entry name" value="NT_sf"/>
</dbReference>
<evidence type="ECO:0000313" key="2">
    <source>
        <dbReference type="EMBL" id="OHA16083.1"/>
    </source>
</evidence>
<feature type="domain" description="Polymerase nucleotidyl transferase" evidence="1">
    <location>
        <begin position="89"/>
        <end position="171"/>
    </location>
</feature>
<dbReference type="Gene3D" id="3.30.460.10">
    <property type="entry name" value="Beta Polymerase, domain 2"/>
    <property type="match status" value="1"/>
</dbReference>
<dbReference type="InterPro" id="IPR036390">
    <property type="entry name" value="WH_DNA-bd_sf"/>
</dbReference>
<dbReference type="CDD" id="cd05403">
    <property type="entry name" value="NT_KNTase_like"/>
    <property type="match status" value="1"/>
</dbReference>
<evidence type="ECO:0000313" key="3">
    <source>
        <dbReference type="Proteomes" id="UP000178116"/>
    </source>
</evidence>
<dbReference type="GO" id="GO:0016779">
    <property type="term" value="F:nucleotidyltransferase activity"/>
    <property type="evidence" value="ECO:0007669"/>
    <property type="project" value="InterPro"/>
</dbReference>
<dbReference type="SUPFAM" id="SSF46785">
    <property type="entry name" value="Winged helix' DNA-binding domain"/>
    <property type="match status" value="1"/>
</dbReference>
<gene>
    <name evidence="2" type="ORF">A3A10_00835</name>
</gene>
<dbReference type="Pfam" id="PF01909">
    <property type="entry name" value="NTP_transf_2"/>
    <property type="match status" value="1"/>
</dbReference>
<dbReference type="PANTHER" id="PTHR43449">
    <property type="entry name" value="NUCLEOTIDYLTRANSFERASE"/>
    <property type="match status" value="1"/>
</dbReference>
<dbReference type="AlphaFoldDB" id="A0A1G2LX01"/>